<keyword evidence="1" id="KW-0812">Transmembrane</keyword>
<gene>
    <name evidence="2" type="ORF">GDO81_021256</name>
</gene>
<evidence type="ECO:0000256" key="1">
    <source>
        <dbReference type="SAM" id="Phobius"/>
    </source>
</evidence>
<name>A0AAV6ZJ13_ENGPU</name>
<sequence length="83" mass="9234">MNMSYSYPAVIYSVLMVFVMYLSCRELVNCLPWPGPLRTNCPVRPQPQRLLLLEAIGSSAGADCWSVGAALVSTRASVLWLLW</sequence>
<keyword evidence="1" id="KW-0472">Membrane</keyword>
<feature type="transmembrane region" description="Helical" evidence="1">
    <location>
        <begin position="6"/>
        <end position="24"/>
    </location>
</feature>
<reference evidence="2" key="1">
    <citation type="thesis" date="2020" institute="ProQuest LLC" country="789 East Eisenhower Parkway, Ann Arbor, MI, USA">
        <title>Comparative Genomics and Chromosome Evolution.</title>
        <authorList>
            <person name="Mudd A.B."/>
        </authorList>
    </citation>
    <scope>NUCLEOTIDE SEQUENCE</scope>
    <source>
        <strain evidence="2">237g6f4</strain>
        <tissue evidence="2">Blood</tissue>
    </source>
</reference>
<keyword evidence="1" id="KW-1133">Transmembrane helix</keyword>
<proteinExistence type="predicted"/>
<keyword evidence="3" id="KW-1185">Reference proteome</keyword>
<comment type="caution">
    <text evidence="2">The sequence shown here is derived from an EMBL/GenBank/DDBJ whole genome shotgun (WGS) entry which is preliminary data.</text>
</comment>
<organism evidence="2 3">
    <name type="scientific">Engystomops pustulosus</name>
    <name type="common">Tungara frog</name>
    <name type="synonym">Physalaemus pustulosus</name>
    <dbReference type="NCBI Taxonomy" id="76066"/>
    <lineage>
        <taxon>Eukaryota</taxon>
        <taxon>Metazoa</taxon>
        <taxon>Chordata</taxon>
        <taxon>Craniata</taxon>
        <taxon>Vertebrata</taxon>
        <taxon>Euteleostomi</taxon>
        <taxon>Amphibia</taxon>
        <taxon>Batrachia</taxon>
        <taxon>Anura</taxon>
        <taxon>Neobatrachia</taxon>
        <taxon>Hyloidea</taxon>
        <taxon>Leptodactylidae</taxon>
        <taxon>Leiuperinae</taxon>
        <taxon>Engystomops</taxon>
    </lineage>
</organism>
<accession>A0AAV6ZJ13</accession>
<evidence type="ECO:0008006" key="4">
    <source>
        <dbReference type="Google" id="ProtNLM"/>
    </source>
</evidence>
<protein>
    <recommendedName>
        <fullName evidence="4">Secreted protein</fullName>
    </recommendedName>
</protein>
<dbReference type="Proteomes" id="UP000824782">
    <property type="component" value="Unassembled WGS sequence"/>
</dbReference>
<evidence type="ECO:0000313" key="3">
    <source>
        <dbReference type="Proteomes" id="UP000824782"/>
    </source>
</evidence>
<dbReference type="EMBL" id="WNYA01000185">
    <property type="protein sequence ID" value="KAG8549414.1"/>
    <property type="molecule type" value="Genomic_DNA"/>
</dbReference>
<dbReference type="AlphaFoldDB" id="A0AAV6ZJ13"/>
<evidence type="ECO:0000313" key="2">
    <source>
        <dbReference type="EMBL" id="KAG8549414.1"/>
    </source>
</evidence>